<dbReference type="PANTHER" id="PTHR11993:SF10">
    <property type="entry name" value="NADH DEHYDROGENASE [UBIQUINONE] IRON-SULFUR PROTEIN 2, MITOCHONDRIAL"/>
    <property type="match status" value="1"/>
</dbReference>
<dbReference type="RefSeq" id="WP_014737282.1">
    <property type="nucleotide sequence ID" value="NC_017954.1"/>
</dbReference>
<dbReference type="GeneID" id="13012914"/>
<evidence type="ECO:0000256" key="3">
    <source>
        <dbReference type="ARBA" id="ARBA00022967"/>
    </source>
</evidence>
<dbReference type="GO" id="GO:0051287">
    <property type="term" value="F:NAD binding"/>
    <property type="evidence" value="ECO:0007669"/>
    <property type="project" value="InterPro"/>
</dbReference>
<dbReference type="OrthoDB" id="43567at2157"/>
<evidence type="ECO:0000256" key="5">
    <source>
        <dbReference type="RuleBase" id="RU003685"/>
    </source>
</evidence>
<feature type="domain" description="NADH-quinone oxidoreductase subunit D" evidence="6">
    <location>
        <begin position="289"/>
        <end position="365"/>
    </location>
</feature>
<dbReference type="InterPro" id="IPR022885">
    <property type="entry name" value="NDH1_su_D/H"/>
</dbReference>
<keyword evidence="2 5" id="KW-0813">Transport</keyword>
<dbReference type="HOGENOM" id="CLU_015134_1_2_2"/>
<dbReference type="STRING" id="1184251.TCELL_0607"/>
<evidence type="ECO:0000256" key="4">
    <source>
        <dbReference type="ARBA" id="ARBA00023027"/>
    </source>
</evidence>
<dbReference type="InterPro" id="IPR001135">
    <property type="entry name" value="NADH_Q_OxRdtase_suD"/>
</dbReference>
<organism evidence="7 8">
    <name type="scientific">Thermogladius calderae (strain DSM 22663 / VKM B-2946 / 1633)</name>
    <dbReference type="NCBI Taxonomy" id="1184251"/>
    <lineage>
        <taxon>Archaea</taxon>
        <taxon>Thermoproteota</taxon>
        <taxon>Thermoprotei</taxon>
        <taxon>Desulfurococcales</taxon>
        <taxon>Desulfurococcaceae</taxon>
        <taxon>Thermogladius</taxon>
    </lineage>
</organism>
<dbReference type="EMBL" id="CP003531">
    <property type="protein sequence ID" value="AFK51032.1"/>
    <property type="molecule type" value="Genomic_DNA"/>
</dbReference>
<evidence type="ECO:0000256" key="1">
    <source>
        <dbReference type="ARBA" id="ARBA00005769"/>
    </source>
</evidence>
<evidence type="ECO:0000256" key="2">
    <source>
        <dbReference type="ARBA" id="ARBA00022448"/>
    </source>
</evidence>
<dbReference type="PANTHER" id="PTHR11993">
    <property type="entry name" value="NADH-UBIQUINONE OXIDOREDUCTASE 49 KDA SUBUNIT"/>
    <property type="match status" value="1"/>
</dbReference>
<protein>
    <submittedName>
        <fullName evidence="7">Membrane-bound ferredoxin-NADPH oxidoreductase MBX, subunit NuoD</fullName>
    </submittedName>
</protein>
<gene>
    <name evidence="7" type="ordered locus">TCELL_0607</name>
</gene>
<keyword evidence="8" id="KW-1185">Reference proteome</keyword>
<dbReference type="SUPFAM" id="SSF56762">
    <property type="entry name" value="HydB/Nqo4-like"/>
    <property type="match status" value="1"/>
</dbReference>
<keyword evidence="3 5" id="KW-1278">Translocase</keyword>
<accession>I3TE44</accession>
<dbReference type="AlphaFoldDB" id="I3TE44"/>
<reference evidence="7 8" key="1">
    <citation type="journal article" date="2012" name="J. Bacteriol.">
        <title>Complete genome sequence of the hyperthermophilic cellulolytic Crenarchaeon 'Thermogladius cellulolyticus' 1633.</title>
        <authorList>
            <person name="Mardanov A.V."/>
            <person name="Kochetkova T.V."/>
            <person name="Beletsky A.V."/>
            <person name="Bonch-Osmolovskaya E.A."/>
            <person name="Ravin N.V."/>
            <person name="Skryabin K.G."/>
        </authorList>
    </citation>
    <scope>NUCLEOTIDE SEQUENCE [LARGE SCALE GENOMIC DNA]</scope>
    <source>
        <strain evidence="8">DSM 22663 / VKM B-2946 / 1633</strain>
    </source>
</reference>
<dbReference type="InterPro" id="IPR029014">
    <property type="entry name" value="NiFe-Hase_large"/>
</dbReference>
<dbReference type="GO" id="GO:0048038">
    <property type="term" value="F:quinone binding"/>
    <property type="evidence" value="ECO:0007669"/>
    <property type="project" value="InterPro"/>
</dbReference>
<dbReference type="KEGG" id="thg:TCELL_0607"/>
<dbReference type="eggNOG" id="arCOG01548">
    <property type="taxonomic scope" value="Archaea"/>
</dbReference>
<dbReference type="InterPro" id="IPR014029">
    <property type="entry name" value="NADH_UbQ_OxRdtase_49kDa_CS"/>
</dbReference>
<keyword evidence="4 5" id="KW-0520">NAD</keyword>
<feature type="domain" description="NADH-quinone oxidoreductase subunit D" evidence="6">
    <location>
        <begin position="119"/>
        <end position="285"/>
    </location>
</feature>
<proteinExistence type="inferred from homology"/>
<evidence type="ECO:0000259" key="6">
    <source>
        <dbReference type="Pfam" id="PF00346"/>
    </source>
</evidence>
<evidence type="ECO:0000313" key="7">
    <source>
        <dbReference type="EMBL" id="AFK51032.1"/>
    </source>
</evidence>
<comment type="similarity">
    <text evidence="1 5">Belongs to the complex I 49 kDa subunit family.</text>
</comment>
<dbReference type="Proteomes" id="UP000005270">
    <property type="component" value="Chromosome"/>
</dbReference>
<evidence type="ECO:0000313" key="8">
    <source>
        <dbReference type="Proteomes" id="UP000005270"/>
    </source>
</evidence>
<dbReference type="Gene3D" id="1.10.645.10">
    <property type="entry name" value="Cytochrome-c3 Hydrogenase, chain B"/>
    <property type="match status" value="1"/>
</dbReference>
<dbReference type="InParanoid" id="I3TE44"/>
<dbReference type="Pfam" id="PF00346">
    <property type="entry name" value="Complex1_49kDa"/>
    <property type="match status" value="2"/>
</dbReference>
<sequence length="365" mass="41381">MAGRYMLYFGPQHPGAPGNVGFRLEMEGERVVRAELIPGFLHRGFEKMMENRKWENSYVLSYRFCVEDPDPFEVAYAEALDMVFKVDPPPKAKYFRMIQAEFSRIASHMFWTHFMLGSVGLRTPAYWALAAREEILKWFAWVTGHRIYHNFSVPGGIRSDVPQDFQSRTLDLTYRVEDLVKDVEKAALGNRVFKRRTRGIGVVKGETALRLGATGPVVRGGGLAYDVRKLAPYERYDSVNFEVPVGEVGDAYDRALVRFREVHESLKIIRQATMEVRPGGPYRVKIPLTAPPGRGYARVESARGEYTVHVTSVGGRSPYRVRFKSPSMPLLTTVLDYIIKNEEVTIADLPVILASLDPCAPDIDR</sequence>
<dbReference type="PROSITE" id="PS00535">
    <property type="entry name" value="COMPLEX1_49K"/>
    <property type="match status" value="1"/>
</dbReference>
<dbReference type="GO" id="GO:0016651">
    <property type="term" value="F:oxidoreductase activity, acting on NAD(P)H"/>
    <property type="evidence" value="ECO:0007669"/>
    <property type="project" value="InterPro"/>
</dbReference>
<name>I3TE44_THEC1</name>